<evidence type="ECO:0000313" key="1">
    <source>
        <dbReference type="EMBL" id="KAJ9693315.1"/>
    </source>
</evidence>
<gene>
    <name evidence="1" type="ORF">PVL29_012180</name>
</gene>
<comment type="caution">
    <text evidence="1">The sequence shown here is derived from an EMBL/GenBank/DDBJ whole genome shotgun (WGS) entry which is preliminary data.</text>
</comment>
<reference evidence="1 2" key="1">
    <citation type="journal article" date="2023" name="BMC Biotechnol.">
        <title>Vitis rotundifolia cv Carlos genome sequencing.</title>
        <authorList>
            <person name="Huff M."/>
            <person name="Hulse-Kemp A."/>
            <person name="Scheffler B."/>
            <person name="Youngblood R."/>
            <person name="Simpson S."/>
            <person name="Babiker E."/>
            <person name="Staton M."/>
        </authorList>
    </citation>
    <scope>NUCLEOTIDE SEQUENCE [LARGE SCALE GENOMIC DNA]</scope>
    <source>
        <tissue evidence="1">Leaf</tissue>
    </source>
</reference>
<proteinExistence type="predicted"/>
<accession>A0AA38ZQB2</accession>
<dbReference type="Proteomes" id="UP001168098">
    <property type="component" value="Unassembled WGS sequence"/>
</dbReference>
<evidence type="ECO:0000313" key="2">
    <source>
        <dbReference type="Proteomes" id="UP001168098"/>
    </source>
</evidence>
<organism evidence="1 2">
    <name type="scientific">Vitis rotundifolia</name>
    <name type="common">Muscadine grape</name>
    <dbReference type="NCBI Taxonomy" id="103349"/>
    <lineage>
        <taxon>Eukaryota</taxon>
        <taxon>Viridiplantae</taxon>
        <taxon>Streptophyta</taxon>
        <taxon>Embryophyta</taxon>
        <taxon>Tracheophyta</taxon>
        <taxon>Spermatophyta</taxon>
        <taxon>Magnoliopsida</taxon>
        <taxon>eudicotyledons</taxon>
        <taxon>Gunneridae</taxon>
        <taxon>Pentapetalae</taxon>
        <taxon>rosids</taxon>
        <taxon>Vitales</taxon>
        <taxon>Vitaceae</taxon>
        <taxon>Viteae</taxon>
        <taxon>Vitis</taxon>
    </lineage>
</organism>
<dbReference type="EMBL" id="JARBHA010000009">
    <property type="protein sequence ID" value="KAJ9693315.1"/>
    <property type="molecule type" value="Genomic_DNA"/>
</dbReference>
<protein>
    <submittedName>
        <fullName evidence="1">Uncharacterized protein</fullName>
    </submittedName>
</protein>
<keyword evidence="2" id="KW-1185">Reference proteome</keyword>
<dbReference type="AlphaFoldDB" id="A0AA38ZQB2"/>
<sequence length="66" mass="7637">MSMLQVFDMREKVIKREGVGVLNTLFYNPNTTHLDYNLCVCCVPVSCKIKTKYFCVICSRSLIITR</sequence>
<name>A0AA38ZQB2_VITRO</name>